<dbReference type="OrthoDB" id="448446at2759"/>
<evidence type="ECO:0000256" key="10">
    <source>
        <dbReference type="ARBA" id="ARBA00025053"/>
    </source>
</evidence>
<dbReference type="PANTHER" id="PTHR21738">
    <property type="entry name" value="RIBOSOMAL RNA PROCESSING PROTEIN 36 HOMOLOG"/>
    <property type="match status" value="1"/>
</dbReference>
<feature type="compositionally biased region" description="Basic and acidic residues" evidence="12">
    <location>
        <begin position="125"/>
        <end position="143"/>
    </location>
</feature>
<evidence type="ECO:0000256" key="2">
    <source>
        <dbReference type="ARBA" id="ARBA00009418"/>
    </source>
</evidence>
<comment type="caution">
    <text evidence="13">The sequence shown here is derived from an EMBL/GenBank/DDBJ whole genome shotgun (WGS) entry which is preliminary data.</text>
</comment>
<comment type="subunit">
    <text evidence="3 11">Associates with 90S and pre-40S pre-ribosomal particles.</text>
</comment>
<feature type="compositionally biased region" description="Basic residues" evidence="12">
    <location>
        <begin position="145"/>
        <end position="158"/>
    </location>
</feature>
<evidence type="ECO:0000256" key="1">
    <source>
        <dbReference type="ARBA" id="ARBA00004604"/>
    </source>
</evidence>
<feature type="compositionally biased region" description="Polar residues" evidence="12">
    <location>
        <begin position="24"/>
        <end position="64"/>
    </location>
</feature>
<evidence type="ECO:0000256" key="5">
    <source>
        <dbReference type="ARBA" id="ARBA00022517"/>
    </source>
</evidence>
<keyword evidence="8 11" id="KW-0539">Nucleus</keyword>
<dbReference type="InterPro" id="IPR009292">
    <property type="entry name" value="RRP36"/>
</dbReference>
<evidence type="ECO:0000256" key="8">
    <source>
        <dbReference type="ARBA" id="ARBA00023242"/>
    </source>
</evidence>
<sequence>MAISDMLNRRVRARPDDDEVYSEASGSGEDSQAGSDAESNGSIQSQPIASDSEDAGTNSESEASNSDKEEEPESGHDDNDDSDDFQASLADISFGALAKAQASMREKNRKDKRIPKGDSTPSTVDEIRTKLREAREQKLEAAAKSKSKSKEKKSRSSKHAPMEQSSKRAVTRKRIAVELPPAPRSRDPRFDAAVMGHSGVGKHPHGGKAYAFLDEYRESELNDLKEQMRKTKNLQQKEKLKGEIRRAQDKLRSAQNKKREAEVIAEHKKREKQLIREGKKANPYYLKNSELQKQVLERKYEEMGSRERAKALERRRKKMTSKERKEMPWERRGVEGGGEDGGMPNAGKRRRLE</sequence>
<protein>
    <recommendedName>
        <fullName evidence="4 11">rRNA biogenesis protein RRP36</fullName>
    </recommendedName>
</protein>
<dbReference type="GO" id="GO:0000462">
    <property type="term" value="P:maturation of SSU-rRNA from tricistronic rRNA transcript (SSU-rRNA, 5.8S rRNA, LSU-rRNA)"/>
    <property type="evidence" value="ECO:0007669"/>
    <property type="project" value="TreeGrafter"/>
</dbReference>
<comment type="function">
    <text evidence="10 11">Component of the 90S pre-ribosome involved in the maturation of rRNAs. Required for early cleavages of the pre-RNAs in the 40S ribosomal subunit maturation pathway.</text>
</comment>
<evidence type="ECO:0000256" key="4">
    <source>
        <dbReference type="ARBA" id="ARBA00016695"/>
    </source>
</evidence>
<evidence type="ECO:0000256" key="3">
    <source>
        <dbReference type="ARBA" id="ARBA00011167"/>
    </source>
</evidence>
<accession>A0A9W9MQB1</accession>
<name>A0A9W9MQB1_9EURO</name>
<feature type="region of interest" description="Disordered" evidence="12">
    <location>
        <begin position="1"/>
        <end position="206"/>
    </location>
</feature>
<dbReference type="PANTHER" id="PTHR21738:SF0">
    <property type="entry name" value="RIBOSOMAL RNA PROCESSING PROTEIN 36 HOMOLOG"/>
    <property type="match status" value="1"/>
</dbReference>
<evidence type="ECO:0000256" key="6">
    <source>
        <dbReference type="ARBA" id="ARBA00022552"/>
    </source>
</evidence>
<feature type="region of interest" description="Disordered" evidence="12">
    <location>
        <begin position="299"/>
        <end position="353"/>
    </location>
</feature>
<comment type="subcellular location">
    <subcellularLocation>
        <location evidence="1 11">Nucleus</location>
        <location evidence="1 11">Nucleolus</location>
    </subcellularLocation>
</comment>
<dbReference type="GO" id="GO:0005730">
    <property type="term" value="C:nucleolus"/>
    <property type="evidence" value="ECO:0007669"/>
    <property type="project" value="UniProtKB-SubCell"/>
</dbReference>
<evidence type="ECO:0000256" key="12">
    <source>
        <dbReference type="SAM" id="MobiDB-lite"/>
    </source>
</evidence>
<evidence type="ECO:0000256" key="7">
    <source>
        <dbReference type="ARBA" id="ARBA00023054"/>
    </source>
</evidence>
<dbReference type="Proteomes" id="UP001150879">
    <property type="component" value="Unassembled WGS sequence"/>
</dbReference>
<dbReference type="GO" id="GO:0030686">
    <property type="term" value="C:90S preribosome"/>
    <property type="evidence" value="ECO:0007669"/>
    <property type="project" value="TreeGrafter"/>
</dbReference>
<evidence type="ECO:0000313" key="14">
    <source>
        <dbReference type="Proteomes" id="UP001150879"/>
    </source>
</evidence>
<proteinExistence type="inferred from homology"/>
<dbReference type="EMBL" id="JAPQKP010000002">
    <property type="protein sequence ID" value="KAJ5205509.1"/>
    <property type="molecule type" value="Genomic_DNA"/>
</dbReference>
<comment type="similarity">
    <text evidence="2 11">Belongs to the RRP36 family.</text>
</comment>
<feature type="compositionally biased region" description="Acidic residues" evidence="12">
    <location>
        <begin position="68"/>
        <end position="84"/>
    </location>
</feature>
<feature type="compositionally biased region" description="Basic and acidic residues" evidence="12">
    <location>
        <begin position="320"/>
        <end position="334"/>
    </location>
</feature>
<evidence type="ECO:0000256" key="11">
    <source>
        <dbReference type="RuleBase" id="RU368027"/>
    </source>
</evidence>
<evidence type="ECO:0000313" key="13">
    <source>
        <dbReference type="EMBL" id="KAJ5205509.1"/>
    </source>
</evidence>
<keyword evidence="9 11" id="KW-0687">Ribonucleoprotein</keyword>
<keyword evidence="14" id="KW-1185">Reference proteome</keyword>
<reference evidence="13" key="1">
    <citation type="submission" date="2022-11" db="EMBL/GenBank/DDBJ databases">
        <authorList>
            <person name="Petersen C."/>
        </authorList>
    </citation>
    <scope>NUCLEOTIDE SEQUENCE</scope>
    <source>
        <strain evidence="13">IBT 16849</strain>
    </source>
</reference>
<gene>
    <name evidence="13" type="ORF">N7472_001957</name>
</gene>
<keyword evidence="6 11" id="KW-0698">rRNA processing</keyword>
<dbReference type="AlphaFoldDB" id="A0A9W9MQB1"/>
<evidence type="ECO:0000256" key="9">
    <source>
        <dbReference type="ARBA" id="ARBA00023274"/>
    </source>
</evidence>
<keyword evidence="5 11" id="KW-0690">Ribosome biogenesis</keyword>
<feature type="region of interest" description="Disordered" evidence="12">
    <location>
        <begin position="246"/>
        <end position="276"/>
    </location>
</feature>
<keyword evidence="7" id="KW-0175">Coiled coil</keyword>
<organism evidence="13 14">
    <name type="scientific">Penicillium cf. griseofulvum</name>
    <dbReference type="NCBI Taxonomy" id="2972120"/>
    <lineage>
        <taxon>Eukaryota</taxon>
        <taxon>Fungi</taxon>
        <taxon>Dikarya</taxon>
        <taxon>Ascomycota</taxon>
        <taxon>Pezizomycotina</taxon>
        <taxon>Eurotiomycetes</taxon>
        <taxon>Eurotiomycetidae</taxon>
        <taxon>Eurotiales</taxon>
        <taxon>Aspergillaceae</taxon>
        <taxon>Penicillium</taxon>
    </lineage>
</organism>
<reference evidence="13" key="2">
    <citation type="journal article" date="2023" name="IMA Fungus">
        <title>Comparative genomic study of the Penicillium genus elucidates a diverse pangenome and 15 lateral gene transfer events.</title>
        <authorList>
            <person name="Petersen C."/>
            <person name="Sorensen T."/>
            <person name="Nielsen M.R."/>
            <person name="Sondergaard T.E."/>
            <person name="Sorensen J.L."/>
            <person name="Fitzpatrick D.A."/>
            <person name="Frisvad J.C."/>
            <person name="Nielsen K.L."/>
        </authorList>
    </citation>
    <scope>NUCLEOTIDE SEQUENCE</scope>
    <source>
        <strain evidence="13">IBT 16849</strain>
    </source>
</reference>
<feature type="compositionally biased region" description="Basic and acidic residues" evidence="12">
    <location>
        <begin position="299"/>
        <end position="312"/>
    </location>
</feature>
<dbReference type="Pfam" id="PF06102">
    <property type="entry name" value="RRP36"/>
    <property type="match status" value="1"/>
</dbReference>